<comment type="similarity">
    <text evidence="2">Belongs to the G-protein coupled receptor 2 family.</text>
</comment>
<keyword evidence="8" id="KW-0675">Receptor</keyword>
<reference evidence="15 16" key="1">
    <citation type="submission" date="2024-01" db="EMBL/GenBank/DDBJ databases">
        <title>The genome of the rayed Mediterranean limpet Patella caerulea (Linnaeus, 1758).</title>
        <authorList>
            <person name="Anh-Thu Weber A."/>
            <person name="Halstead-Nussloch G."/>
        </authorList>
    </citation>
    <scope>NUCLEOTIDE SEQUENCE [LARGE SCALE GENOMIC DNA]</scope>
    <source>
        <strain evidence="15">AATW-2023a</strain>
        <tissue evidence="15">Whole specimen</tissue>
    </source>
</reference>
<evidence type="ECO:0000256" key="10">
    <source>
        <dbReference type="ARBA" id="ARBA00023224"/>
    </source>
</evidence>
<dbReference type="Proteomes" id="UP001347796">
    <property type="component" value="Unassembled WGS sequence"/>
</dbReference>
<evidence type="ECO:0000259" key="14">
    <source>
        <dbReference type="PROSITE" id="PS50261"/>
    </source>
</evidence>
<protein>
    <submittedName>
        <fullName evidence="15">Uncharacterized protein</fullName>
    </submittedName>
</protein>
<evidence type="ECO:0000256" key="5">
    <source>
        <dbReference type="ARBA" id="ARBA00022989"/>
    </source>
</evidence>
<feature type="transmembrane region" description="Helical" evidence="12">
    <location>
        <begin position="221"/>
        <end position="247"/>
    </location>
</feature>
<evidence type="ECO:0000256" key="11">
    <source>
        <dbReference type="SAM" id="MobiDB-lite"/>
    </source>
</evidence>
<dbReference type="PROSITE" id="PS50227">
    <property type="entry name" value="G_PROTEIN_RECEP_F2_3"/>
    <property type="match status" value="1"/>
</dbReference>
<dbReference type="EMBL" id="JAZGQO010000021">
    <property type="protein sequence ID" value="KAK6166225.1"/>
    <property type="molecule type" value="Genomic_DNA"/>
</dbReference>
<dbReference type="PROSITE" id="PS50261">
    <property type="entry name" value="G_PROTEIN_RECEP_F2_4"/>
    <property type="match status" value="1"/>
</dbReference>
<dbReference type="GO" id="GO:0005886">
    <property type="term" value="C:plasma membrane"/>
    <property type="evidence" value="ECO:0007669"/>
    <property type="project" value="UniProtKB-SubCell"/>
</dbReference>
<dbReference type="InterPro" id="IPR050332">
    <property type="entry name" value="GPCR_2"/>
</dbReference>
<dbReference type="GO" id="GO:0008528">
    <property type="term" value="F:G protein-coupled peptide receptor activity"/>
    <property type="evidence" value="ECO:0007669"/>
    <property type="project" value="TreeGrafter"/>
</dbReference>
<feature type="transmembrane region" description="Helical" evidence="12">
    <location>
        <begin position="342"/>
        <end position="364"/>
    </location>
</feature>
<evidence type="ECO:0000256" key="6">
    <source>
        <dbReference type="ARBA" id="ARBA00023040"/>
    </source>
</evidence>
<evidence type="ECO:0000256" key="12">
    <source>
        <dbReference type="SAM" id="Phobius"/>
    </source>
</evidence>
<dbReference type="PANTHER" id="PTHR45620:SF1">
    <property type="entry name" value="G-PROTEIN COUPLED RECEPTORS FAMILY 2 PROFILE 2 DOMAIN-CONTAINING PROTEIN"/>
    <property type="match status" value="1"/>
</dbReference>
<dbReference type="InterPro" id="IPR017983">
    <property type="entry name" value="GPCR_2_secretin-like_CS"/>
</dbReference>
<dbReference type="PRINTS" id="PR00249">
    <property type="entry name" value="GPCRSECRETIN"/>
</dbReference>
<organism evidence="15 16">
    <name type="scientific">Patella caerulea</name>
    <name type="common">Rayed Mediterranean limpet</name>
    <dbReference type="NCBI Taxonomy" id="87958"/>
    <lineage>
        <taxon>Eukaryota</taxon>
        <taxon>Metazoa</taxon>
        <taxon>Spiralia</taxon>
        <taxon>Lophotrochozoa</taxon>
        <taxon>Mollusca</taxon>
        <taxon>Gastropoda</taxon>
        <taxon>Patellogastropoda</taxon>
        <taxon>Patelloidea</taxon>
        <taxon>Patellidae</taxon>
        <taxon>Patella</taxon>
    </lineage>
</organism>
<dbReference type="GO" id="GO:0007166">
    <property type="term" value="P:cell surface receptor signaling pathway"/>
    <property type="evidence" value="ECO:0007669"/>
    <property type="project" value="InterPro"/>
</dbReference>
<evidence type="ECO:0000256" key="8">
    <source>
        <dbReference type="ARBA" id="ARBA00023170"/>
    </source>
</evidence>
<evidence type="ECO:0000256" key="7">
    <source>
        <dbReference type="ARBA" id="ARBA00023136"/>
    </source>
</evidence>
<feature type="transmembrane region" description="Helical" evidence="12">
    <location>
        <begin position="259"/>
        <end position="279"/>
    </location>
</feature>
<keyword evidence="3" id="KW-1003">Cell membrane</keyword>
<dbReference type="Gene3D" id="4.10.1240.10">
    <property type="entry name" value="GPCR, family 2, extracellular hormone receptor domain"/>
    <property type="match status" value="1"/>
</dbReference>
<dbReference type="GO" id="GO:0007188">
    <property type="term" value="P:adenylate cyclase-modulating G protein-coupled receptor signaling pathway"/>
    <property type="evidence" value="ECO:0007669"/>
    <property type="project" value="TreeGrafter"/>
</dbReference>
<comment type="caution">
    <text evidence="15">The sequence shown here is derived from an EMBL/GenBank/DDBJ whole genome shotgun (WGS) entry which is preliminary data.</text>
</comment>
<keyword evidence="9" id="KW-0325">Glycoprotein</keyword>
<proteinExistence type="inferred from homology"/>
<feature type="transmembrane region" description="Helical" evidence="12">
    <location>
        <begin position="166"/>
        <end position="185"/>
    </location>
</feature>
<keyword evidence="16" id="KW-1185">Reference proteome</keyword>
<keyword evidence="5 12" id="KW-1133">Transmembrane helix</keyword>
<evidence type="ECO:0000313" key="16">
    <source>
        <dbReference type="Proteomes" id="UP001347796"/>
    </source>
</evidence>
<evidence type="ECO:0000256" key="9">
    <source>
        <dbReference type="ARBA" id="ARBA00023180"/>
    </source>
</evidence>
<gene>
    <name evidence="15" type="ORF">SNE40_022973</name>
</gene>
<keyword evidence="6" id="KW-0297">G-protein coupled receptor</keyword>
<dbReference type="AlphaFoldDB" id="A0AAN8G5C1"/>
<evidence type="ECO:0000256" key="3">
    <source>
        <dbReference type="ARBA" id="ARBA00022475"/>
    </source>
</evidence>
<dbReference type="InterPro" id="IPR017981">
    <property type="entry name" value="GPCR_2-like_7TM"/>
</dbReference>
<dbReference type="SMART" id="SM00008">
    <property type="entry name" value="HormR"/>
    <property type="match status" value="1"/>
</dbReference>
<evidence type="ECO:0000259" key="13">
    <source>
        <dbReference type="PROSITE" id="PS50227"/>
    </source>
</evidence>
<feature type="transmembrane region" description="Helical" evidence="12">
    <location>
        <begin position="376"/>
        <end position="399"/>
    </location>
</feature>
<accession>A0AAN8G5C1</accession>
<dbReference type="Pfam" id="PF00002">
    <property type="entry name" value="7tm_2"/>
    <property type="match status" value="1"/>
</dbReference>
<name>A0AAN8G5C1_PATCE</name>
<keyword evidence="10" id="KW-0807">Transducer</keyword>
<dbReference type="PANTHER" id="PTHR45620">
    <property type="entry name" value="PDF RECEPTOR-LIKE PROTEIN-RELATED"/>
    <property type="match status" value="1"/>
</dbReference>
<keyword evidence="7 12" id="KW-0472">Membrane</keyword>
<dbReference type="SUPFAM" id="SSF111418">
    <property type="entry name" value="Hormone receptor domain"/>
    <property type="match status" value="1"/>
</dbReference>
<feature type="transmembrane region" description="Helical" evidence="12">
    <location>
        <begin position="136"/>
        <end position="159"/>
    </location>
</feature>
<keyword evidence="4 12" id="KW-0812">Transmembrane</keyword>
<feature type="region of interest" description="Disordered" evidence="11">
    <location>
        <begin position="440"/>
        <end position="464"/>
    </location>
</feature>
<evidence type="ECO:0000256" key="4">
    <source>
        <dbReference type="ARBA" id="ARBA00022692"/>
    </source>
</evidence>
<dbReference type="PROSITE" id="PS00649">
    <property type="entry name" value="G_PROTEIN_RECEP_F2_1"/>
    <property type="match status" value="1"/>
</dbReference>
<dbReference type="PROSITE" id="PS00650">
    <property type="entry name" value="G_PROTEIN_RECEP_F2_2"/>
    <property type="match status" value="1"/>
</dbReference>
<evidence type="ECO:0000256" key="1">
    <source>
        <dbReference type="ARBA" id="ARBA00004651"/>
    </source>
</evidence>
<feature type="domain" description="G-protein coupled receptors family 2 profile 2" evidence="14">
    <location>
        <begin position="134"/>
        <end position="400"/>
    </location>
</feature>
<evidence type="ECO:0000256" key="2">
    <source>
        <dbReference type="ARBA" id="ARBA00005314"/>
    </source>
</evidence>
<dbReference type="Pfam" id="PF02793">
    <property type="entry name" value="HRM"/>
    <property type="match status" value="1"/>
</dbReference>
<dbReference type="InterPro" id="IPR001879">
    <property type="entry name" value="GPCR_2_extracellular_dom"/>
</dbReference>
<feature type="transmembrane region" description="Helical" evidence="12">
    <location>
        <begin position="299"/>
        <end position="321"/>
    </location>
</feature>
<dbReference type="InterPro" id="IPR000832">
    <property type="entry name" value="GPCR_2_secretin-like"/>
</dbReference>
<feature type="domain" description="G-protein coupled receptors family 2 profile 1" evidence="13">
    <location>
        <begin position="29"/>
        <end position="118"/>
    </location>
</feature>
<dbReference type="Gene3D" id="1.20.1070.10">
    <property type="entry name" value="Rhodopsin 7-helix transmembrane proteins"/>
    <property type="match status" value="1"/>
</dbReference>
<comment type="subcellular location">
    <subcellularLocation>
        <location evidence="1">Cell membrane</location>
        <topology evidence="1">Multi-pass membrane protein</topology>
    </subcellularLocation>
</comment>
<dbReference type="InterPro" id="IPR036445">
    <property type="entry name" value="GPCR_2_extracell_dom_sf"/>
</dbReference>
<dbReference type="GO" id="GO:0017046">
    <property type="term" value="F:peptide hormone binding"/>
    <property type="evidence" value="ECO:0007669"/>
    <property type="project" value="TreeGrafter"/>
</dbReference>
<evidence type="ECO:0000313" key="15">
    <source>
        <dbReference type="EMBL" id="KAK6166225.1"/>
    </source>
</evidence>
<dbReference type="SUPFAM" id="SSF81321">
    <property type="entry name" value="Family A G protein-coupled receptor-like"/>
    <property type="match status" value="1"/>
</dbReference>
<sequence length="492" mass="56770">MKIIIDSDTIATVMSKTEQRLALYNAWLRCKDKIKADYNITNTNITESGLYCPPVFDDVLCWDAAPANTTALQSCPSYVNGFNKREYASRTCSVNGTWYVNPSTNGAWTNYTSCLNPSPQSPDFVSNSEVASNLHLIYTIGYSISLAFLTLAVIIMFCCRLQSKSNVLHINLFFAFIIRSSVAFLKDLLFVRSLGLAKDVVHLPDGHYEFIQEGTHWECKFIFTLFNFAICACHMWIFVEGLYLYMLIHKPLHIGRKGVNFYVALGWSLPAINMIPWIAVKACLENTFCWNFQTRPEYFWILKGPGIAVVVINFFFFLDIFRILFIRIRSHHQHNGTNYRKLAKFILVLIPLFGIMYMVFYVAFPSGFQENGYNVIYLYMEMTYNSFQGFILALLFCFLNEEVQKEMKRVWYRRQTRKGENVALTKHSLMSSWKKSSLQSVHTPTLRKGQKYSGSSRESSPELVLEEQHVDRSDDLLKHVLKHNADMKINAV</sequence>